<keyword evidence="3" id="KW-1185">Reference proteome</keyword>
<accession>A0A452XYQ0</accession>
<evidence type="ECO:0000256" key="1">
    <source>
        <dbReference type="SAM" id="MobiDB-lite"/>
    </source>
</evidence>
<reference evidence="2" key="3">
    <citation type="journal article" date="2017" name="Nature">
        <title>Genome sequence of the progenitor of the wheat D genome Aegilops tauschii.</title>
        <authorList>
            <person name="Luo M.C."/>
            <person name="Gu Y.Q."/>
            <person name="Puiu D."/>
            <person name="Wang H."/>
            <person name="Twardziok S.O."/>
            <person name="Deal K.R."/>
            <person name="Huo N."/>
            <person name="Zhu T."/>
            <person name="Wang L."/>
            <person name="Wang Y."/>
            <person name="McGuire P.E."/>
            <person name="Liu S."/>
            <person name="Long H."/>
            <person name="Ramasamy R.K."/>
            <person name="Rodriguez J.C."/>
            <person name="Van S.L."/>
            <person name="Yuan L."/>
            <person name="Wang Z."/>
            <person name="Xia Z."/>
            <person name="Xiao L."/>
            <person name="Anderson O.D."/>
            <person name="Ouyang S."/>
            <person name="Liang Y."/>
            <person name="Zimin A.V."/>
            <person name="Pertea G."/>
            <person name="Qi P."/>
            <person name="Bennetzen J.L."/>
            <person name="Dai X."/>
            <person name="Dawson M.W."/>
            <person name="Muller H.G."/>
            <person name="Kugler K."/>
            <person name="Rivarola-Duarte L."/>
            <person name="Spannagl M."/>
            <person name="Mayer K.F.X."/>
            <person name="Lu F.H."/>
            <person name="Bevan M.W."/>
            <person name="Leroy P."/>
            <person name="Li P."/>
            <person name="You F.M."/>
            <person name="Sun Q."/>
            <person name="Liu Z."/>
            <person name="Lyons E."/>
            <person name="Wicker T."/>
            <person name="Salzberg S.L."/>
            <person name="Devos K.M."/>
            <person name="Dvorak J."/>
        </authorList>
    </citation>
    <scope>NUCLEOTIDE SEQUENCE [LARGE SCALE GENOMIC DNA]</scope>
    <source>
        <strain evidence="2">cv. AL8/78</strain>
    </source>
</reference>
<organism evidence="2 3">
    <name type="scientific">Aegilops tauschii subsp. strangulata</name>
    <name type="common">Goatgrass</name>
    <dbReference type="NCBI Taxonomy" id="200361"/>
    <lineage>
        <taxon>Eukaryota</taxon>
        <taxon>Viridiplantae</taxon>
        <taxon>Streptophyta</taxon>
        <taxon>Embryophyta</taxon>
        <taxon>Tracheophyta</taxon>
        <taxon>Spermatophyta</taxon>
        <taxon>Magnoliopsida</taxon>
        <taxon>Liliopsida</taxon>
        <taxon>Poales</taxon>
        <taxon>Poaceae</taxon>
        <taxon>BOP clade</taxon>
        <taxon>Pooideae</taxon>
        <taxon>Triticodae</taxon>
        <taxon>Triticeae</taxon>
        <taxon>Triticinae</taxon>
        <taxon>Aegilops</taxon>
    </lineage>
</organism>
<protein>
    <submittedName>
        <fullName evidence="2">Uncharacterized protein</fullName>
    </submittedName>
</protein>
<reference evidence="3" key="1">
    <citation type="journal article" date="2014" name="Science">
        <title>Ancient hybridizations among the ancestral genomes of bread wheat.</title>
        <authorList>
            <consortium name="International Wheat Genome Sequencing Consortium,"/>
            <person name="Marcussen T."/>
            <person name="Sandve S.R."/>
            <person name="Heier L."/>
            <person name="Spannagl M."/>
            <person name="Pfeifer M."/>
            <person name="Jakobsen K.S."/>
            <person name="Wulff B.B."/>
            <person name="Steuernagel B."/>
            <person name="Mayer K.F."/>
            <person name="Olsen O.A."/>
        </authorList>
    </citation>
    <scope>NUCLEOTIDE SEQUENCE [LARGE SCALE GENOMIC DNA]</scope>
    <source>
        <strain evidence="3">cv. AL8/78</strain>
    </source>
</reference>
<sequence>RSPVQKKNAVTSEPLPLSPRTSRGTRYGSSRRRRTPPSPSQPRPASTPLLRGRHPTTAALSTHPHPLTQLSLRRRHLDLVRSIPAARITLLLCSPRAAVFTHPAGFAAPRWQGLRSPPTPATPAVHLRRLPSPHAQLCLLDEFVLLEDDRFFLKLQGRPPSSSLPPWDAMEMKLPSTREFKGMWEREEVHGEDALLQPSLPPTTRCLLLCVLVLQQPCAYQKKGRVTVVAVCRPWRR</sequence>
<dbReference type="EnsemblPlants" id="AET1Gv20221300.1">
    <property type="protein sequence ID" value="AET1Gv20221300.1"/>
    <property type="gene ID" value="AET1Gv20221300"/>
</dbReference>
<reference evidence="3" key="2">
    <citation type="journal article" date="2017" name="Nat. Plants">
        <title>The Aegilops tauschii genome reveals multiple impacts of transposons.</title>
        <authorList>
            <person name="Zhao G."/>
            <person name="Zou C."/>
            <person name="Li K."/>
            <person name="Wang K."/>
            <person name="Li T."/>
            <person name="Gao L."/>
            <person name="Zhang X."/>
            <person name="Wang H."/>
            <person name="Yang Z."/>
            <person name="Liu X."/>
            <person name="Jiang W."/>
            <person name="Mao L."/>
            <person name="Kong X."/>
            <person name="Jiao Y."/>
            <person name="Jia J."/>
        </authorList>
    </citation>
    <scope>NUCLEOTIDE SEQUENCE [LARGE SCALE GENOMIC DNA]</scope>
    <source>
        <strain evidence="3">cv. AL8/78</strain>
    </source>
</reference>
<feature type="compositionally biased region" description="Low complexity" evidence="1">
    <location>
        <begin position="18"/>
        <end position="28"/>
    </location>
</feature>
<dbReference type="Proteomes" id="UP000015105">
    <property type="component" value="Chromosome 1D"/>
</dbReference>
<name>A0A452XYQ0_AEGTS</name>
<reference evidence="2" key="5">
    <citation type="journal article" date="2021" name="G3 (Bethesda)">
        <title>Aegilops tauschii genome assembly Aet v5.0 features greater sequence contiguity and improved annotation.</title>
        <authorList>
            <person name="Wang L."/>
            <person name="Zhu T."/>
            <person name="Rodriguez J.C."/>
            <person name="Deal K.R."/>
            <person name="Dubcovsky J."/>
            <person name="McGuire P.E."/>
            <person name="Lux T."/>
            <person name="Spannagl M."/>
            <person name="Mayer K.F.X."/>
            <person name="Baldrich P."/>
            <person name="Meyers B.C."/>
            <person name="Huo N."/>
            <person name="Gu Y.Q."/>
            <person name="Zhou H."/>
            <person name="Devos K.M."/>
            <person name="Bennetzen J.L."/>
            <person name="Unver T."/>
            <person name="Budak H."/>
            <person name="Gulick P.J."/>
            <person name="Galiba G."/>
            <person name="Kalapos B."/>
            <person name="Nelson D.R."/>
            <person name="Li P."/>
            <person name="You F.M."/>
            <person name="Luo M.C."/>
            <person name="Dvorak J."/>
        </authorList>
    </citation>
    <scope>NUCLEOTIDE SEQUENCE [LARGE SCALE GENOMIC DNA]</scope>
    <source>
        <strain evidence="2">cv. AL8/78</strain>
    </source>
</reference>
<proteinExistence type="predicted"/>
<dbReference type="Gramene" id="AET1Gv20221300.1">
    <property type="protein sequence ID" value="AET1Gv20221300.1"/>
    <property type="gene ID" value="AET1Gv20221300"/>
</dbReference>
<evidence type="ECO:0000313" key="3">
    <source>
        <dbReference type="Proteomes" id="UP000015105"/>
    </source>
</evidence>
<dbReference type="AlphaFoldDB" id="A0A452XYQ0"/>
<feature type="region of interest" description="Disordered" evidence="1">
    <location>
        <begin position="1"/>
        <end position="65"/>
    </location>
</feature>
<evidence type="ECO:0000313" key="2">
    <source>
        <dbReference type="EnsemblPlants" id="AET1Gv20221300.1"/>
    </source>
</evidence>
<reference evidence="2" key="4">
    <citation type="submission" date="2019-03" db="UniProtKB">
        <authorList>
            <consortium name="EnsemblPlants"/>
        </authorList>
    </citation>
    <scope>IDENTIFICATION</scope>
</reference>